<evidence type="ECO:0000256" key="6">
    <source>
        <dbReference type="PROSITE-ProRule" id="PRU00433"/>
    </source>
</evidence>
<keyword evidence="5 6" id="KW-0408">Iron</keyword>
<keyword evidence="7" id="KW-0732">Signal</keyword>
<keyword evidence="4" id="KW-0249">Electron transport</keyword>
<reference evidence="10" key="1">
    <citation type="submission" date="2015-07" db="EMBL/GenBank/DDBJ databases">
        <authorList>
            <person name="Rodrigo-Torres Lidia"/>
            <person name="Arahal R.David."/>
        </authorList>
    </citation>
    <scope>NUCLEOTIDE SEQUENCE [LARGE SCALE GENOMIC DNA]</scope>
    <source>
        <strain evidence="10">CECT 5096</strain>
    </source>
</reference>
<dbReference type="PANTHER" id="PTHR11961">
    <property type="entry name" value="CYTOCHROME C"/>
    <property type="match status" value="1"/>
</dbReference>
<evidence type="ECO:0000256" key="7">
    <source>
        <dbReference type="SAM" id="SignalP"/>
    </source>
</evidence>
<proteinExistence type="predicted"/>
<dbReference type="Proteomes" id="UP000049983">
    <property type="component" value="Unassembled WGS sequence"/>
</dbReference>
<evidence type="ECO:0000256" key="1">
    <source>
        <dbReference type="ARBA" id="ARBA00022448"/>
    </source>
</evidence>
<protein>
    <submittedName>
        <fullName evidence="9">Cytochrome c2</fullName>
    </submittedName>
</protein>
<keyword evidence="10" id="KW-1185">Reference proteome</keyword>
<keyword evidence="1" id="KW-0813">Transport</keyword>
<keyword evidence="3 6" id="KW-0479">Metal-binding</keyword>
<feature type="domain" description="Cytochrome c" evidence="8">
    <location>
        <begin position="28"/>
        <end position="128"/>
    </location>
</feature>
<evidence type="ECO:0000256" key="5">
    <source>
        <dbReference type="ARBA" id="ARBA00023004"/>
    </source>
</evidence>
<sequence length="138" mass="14998">MSVRNLLLAAMTLGLVHSAQASEVFEQAKITAGEMLYRVECRRCHAPDTNDPSYGPPLENVIGRGAGTFPDYEYSEALASSGIVWTPAALRAWMEDNTGFLPGTKMRHVGITDRTVQDFILTYLASLSTQASDGTNVD</sequence>
<dbReference type="InterPro" id="IPR009056">
    <property type="entry name" value="Cyt_c-like_dom"/>
</dbReference>
<feature type="signal peptide" evidence="7">
    <location>
        <begin position="1"/>
        <end position="21"/>
    </location>
</feature>
<evidence type="ECO:0000256" key="4">
    <source>
        <dbReference type="ARBA" id="ARBA00022982"/>
    </source>
</evidence>
<evidence type="ECO:0000313" key="10">
    <source>
        <dbReference type="Proteomes" id="UP000049983"/>
    </source>
</evidence>
<dbReference type="GO" id="GO:0020037">
    <property type="term" value="F:heme binding"/>
    <property type="evidence" value="ECO:0007669"/>
    <property type="project" value="InterPro"/>
</dbReference>
<dbReference type="InterPro" id="IPR036909">
    <property type="entry name" value="Cyt_c-like_dom_sf"/>
</dbReference>
<dbReference type="PRINTS" id="PR00604">
    <property type="entry name" value="CYTCHRMECIAB"/>
</dbReference>
<evidence type="ECO:0000259" key="8">
    <source>
        <dbReference type="PROSITE" id="PS51007"/>
    </source>
</evidence>
<dbReference type="InterPro" id="IPR002327">
    <property type="entry name" value="Cyt_c_1A/1B"/>
</dbReference>
<feature type="chain" id="PRO_5009787957" evidence="7">
    <location>
        <begin position="22"/>
        <end position="138"/>
    </location>
</feature>
<dbReference type="PROSITE" id="PS51007">
    <property type="entry name" value="CYTC"/>
    <property type="match status" value="1"/>
</dbReference>
<dbReference type="STRING" id="311410.LA5095_06094"/>
<accession>A0A0M7A6D4</accession>
<name>A0A0M7A6D4_9HYPH</name>
<dbReference type="GO" id="GO:0046872">
    <property type="term" value="F:metal ion binding"/>
    <property type="evidence" value="ECO:0007669"/>
    <property type="project" value="UniProtKB-KW"/>
</dbReference>
<organism evidence="9 10">
    <name type="scientific">Roseibium album</name>
    <dbReference type="NCBI Taxonomy" id="311410"/>
    <lineage>
        <taxon>Bacteria</taxon>
        <taxon>Pseudomonadati</taxon>
        <taxon>Pseudomonadota</taxon>
        <taxon>Alphaproteobacteria</taxon>
        <taxon>Hyphomicrobiales</taxon>
        <taxon>Stappiaceae</taxon>
        <taxon>Roseibium</taxon>
    </lineage>
</organism>
<gene>
    <name evidence="9" type="ORF">LA5096_02056</name>
</gene>
<evidence type="ECO:0000256" key="2">
    <source>
        <dbReference type="ARBA" id="ARBA00022617"/>
    </source>
</evidence>
<dbReference type="EMBL" id="CXWC01000005">
    <property type="protein sequence ID" value="CTQ69194.1"/>
    <property type="molecule type" value="Genomic_DNA"/>
</dbReference>
<dbReference type="Gene3D" id="1.10.760.10">
    <property type="entry name" value="Cytochrome c-like domain"/>
    <property type="match status" value="1"/>
</dbReference>
<dbReference type="SUPFAM" id="SSF46626">
    <property type="entry name" value="Cytochrome c"/>
    <property type="match status" value="1"/>
</dbReference>
<evidence type="ECO:0000256" key="3">
    <source>
        <dbReference type="ARBA" id="ARBA00022723"/>
    </source>
</evidence>
<dbReference type="GeneID" id="97669453"/>
<dbReference type="RefSeq" id="WP_055391721.1">
    <property type="nucleotide sequence ID" value="NZ_CANKXR010000012.1"/>
</dbReference>
<dbReference type="GO" id="GO:0009055">
    <property type="term" value="F:electron transfer activity"/>
    <property type="evidence" value="ECO:0007669"/>
    <property type="project" value="InterPro"/>
</dbReference>
<dbReference type="AlphaFoldDB" id="A0A0M7A6D4"/>
<evidence type="ECO:0000313" key="9">
    <source>
        <dbReference type="EMBL" id="CTQ69194.1"/>
    </source>
</evidence>
<keyword evidence="2 6" id="KW-0349">Heme</keyword>